<keyword evidence="1" id="KW-0472">Membrane</keyword>
<accession>A0A9W9FU74</accession>
<evidence type="ECO:0000313" key="2">
    <source>
        <dbReference type="EMBL" id="KAJ5106536.1"/>
    </source>
</evidence>
<evidence type="ECO:0000313" key="3">
    <source>
        <dbReference type="Proteomes" id="UP001149165"/>
    </source>
</evidence>
<dbReference type="EMBL" id="JAPQKH010000003">
    <property type="protein sequence ID" value="KAJ5106536.1"/>
    <property type="molecule type" value="Genomic_DNA"/>
</dbReference>
<sequence length="86" mass="9463">MDFEHAVERFTSAFLPVVQVLTMLCLVALAVTLITAGLATVMIPFTFRAADKYGETIGVSLFFWVLFILTMPLFGAIAVMAQVFDL</sequence>
<organism evidence="2 3">
    <name type="scientific">Penicillium angulare</name>
    <dbReference type="NCBI Taxonomy" id="116970"/>
    <lineage>
        <taxon>Eukaryota</taxon>
        <taxon>Fungi</taxon>
        <taxon>Dikarya</taxon>
        <taxon>Ascomycota</taxon>
        <taxon>Pezizomycotina</taxon>
        <taxon>Eurotiomycetes</taxon>
        <taxon>Eurotiomycetidae</taxon>
        <taxon>Eurotiales</taxon>
        <taxon>Aspergillaceae</taxon>
        <taxon>Penicillium</taxon>
    </lineage>
</organism>
<keyword evidence="1" id="KW-1133">Transmembrane helix</keyword>
<dbReference type="Proteomes" id="UP001149165">
    <property type="component" value="Unassembled WGS sequence"/>
</dbReference>
<proteinExistence type="predicted"/>
<reference evidence="2" key="2">
    <citation type="journal article" date="2023" name="IMA Fungus">
        <title>Comparative genomic study of the Penicillium genus elucidates a diverse pangenome and 15 lateral gene transfer events.</title>
        <authorList>
            <person name="Petersen C."/>
            <person name="Sorensen T."/>
            <person name="Nielsen M.R."/>
            <person name="Sondergaard T.E."/>
            <person name="Sorensen J.L."/>
            <person name="Fitzpatrick D.A."/>
            <person name="Frisvad J.C."/>
            <person name="Nielsen K.L."/>
        </authorList>
    </citation>
    <scope>NUCLEOTIDE SEQUENCE</scope>
    <source>
        <strain evidence="2">IBT 30069</strain>
    </source>
</reference>
<keyword evidence="1" id="KW-0812">Transmembrane</keyword>
<protein>
    <submittedName>
        <fullName evidence="2">Uncharacterized protein</fullName>
    </submittedName>
</protein>
<reference evidence="2" key="1">
    <citation type="submission" date="2022-11" db="EMBL/GenBank/DDBJ databases">
        <authorList>
            <person name="Petersen C."/>
        </authorList>
    </citation>
    <scope>NUCLEOTIDE SEQUENCE</scope>
    <source>
        <strain evidence="2">IBT 30069</strain>
    </source>
</reference>
<name>A0A9W9FU74_9EURO</name>
<feature type="transmembrane region" description="Helical" evidence="1">
    <location>
        <begin position="20"/>
        <end position="47"/>
    </location>
</feature>
<evidence type="ECO:0000256" key="1">
    <source>
        <dbReference type="SAM" id="Phobius"/>
    </source>
</evidence>
<comment type="caution">
    <text evidence="2">The sequence shown here is derived from an EMBL/GenBank/DDBJ whole genome shotgun (WGS) entry which is preliminary data.</text>
</comment>
<feature type="transmembrane region" description="Helical" evidence="1">
    <location>
        <begin position="59"/>
        <end position="84"/>
    </location>
</feature>
<gene>
    <name evidence="2" type="ORF">N7456_003211</name>
</gene>
<dbReference type="AlphaFoldDB" id="A0A9W9FU74"/>
<keyword evidence="3" id="KW-1185">Reference proteome</keyword>